<name>A0AAD7B0T1_9AGAR</name>
<organism evidence="1 2">
    <name type="scientific">Roridomyces roridus</name>
    <dbReference type="NCBI Taxonomy" id="1738132"/>
    <lineage>
        <taxon>Eukaryota</taxon>
        <taxon>Fungi</taxon>
        <taxon>Dikarya</taxon>
        <taxon>Basidiomycota</taxon>
        <taxon>Agaricomycotina</taxon>
        <taxon>Agaricomycetes</taxon>
        <taxon>Agaricomycetidae</taxon>
        <taxon>Agaricales</taxon>
        <taxon>Marasmiineae</taxon>
        <taxon>Mycenaceae</taxon>
        <taxon>Roridomyces</taxon>
    </lineage>
</organism>
<evidence type="ECO:0000313" key="2">
    <source>
        <dbReference type="Proteomes" id="UP001221142"/>
    </source>
</evidence>
<protein>
    <submittedName>
        <fullName evidence="1">Uncharacterized protein</fullName>
    </submittedName>
</protein>
<dbReference type="AlphaFoldDB" id="A0AAD7B0T1"/>
<accession>A0AAD7B0T1</accession>
<proteinExistence type="predicted"/>
<dbReference type="EMBL" id="JARKIF010000051">
    <property type="protein sequence ID" value="KAJ7607193.1"/>
    <property type="molecule type" value="Genomic_DNA"/>
</dbReference>
<dbReference type="Proteomes" id="UP001221142">
    <property type="component" value="Unassembled WGS sequence"/>
</dbReference>
<gene>
    <name evidence="1" type="ORF">FB45DRAFT_432218</name>
</gene>
<sequence length="288" mass="32986">MSSSEPRLPLELELEAFTTTARLYPKSIPNLLRVAHRVLTWIEPLLYETLIFSSDNLPHLRYALETKPPTFWSRNVGNLLIPGYLGMQNRVLALSVLSACASVRNLCINIREDLLPLLVEPQLQMILRETCAFSPHGIFMSVTHLTVLDFDPRAIGTRELAAFPALTHLCFRIVYDPEALHCALAQCAQLEVLITCKVFESTLEKTCQTLFDREFTSGGPFNYCDPRFVLMPMTFDEIVKNWESGARARVQGGWDFWKRAEAFVEKKRRGEVKPESRCWIEESDMIPY</sequence>
<evidence type="ECO:0000313" key="1">
    <source>
        <dbReference type="EMBL" id="KAJ7607193.1"/>
    </source>
</evidence>
<comment type="caution">
    <text evidence="1">The sequence shown here is derived from an EMBL/GenBank/DDBJ whole genome shotgun (WGS) entry which is preliminary data.</text>
</comment>
<keyword evidence="2" id="KW-1185">Reference proteome</keyword>
<reference evidence="1" key="1">
    <citation type="submission" date="2023-03" db="EMBL/GenBank/DDBJ databases">
        <title>Massive genome expansion in bonnet fungi (Mycena s.s.) driven by repeated elements and novel gene families across ecological guilds.</title>
        <authorList>
            <consortium name="Lawrence Berkeley National Laboratory"/>
            <person name="Harder C.B."/>
            <person name="Miyauchi S."/>
            <person name="Viragh M."/>
            <person name="Kuo A."/>
            <person name="Thoen E."/>
            <person name="Andreopoulos B."/>
            <person name="Lu D."/>
            <person name="Skrede I."/>
            <person name="Drula E."/>
            <person name="Henrissat B."/>
            <person name="Morin E."/>
            <person name="Kohler A."/>
            <person name="Barry K."/>
            <person name="LaButti K."/>
            <person name="Morin E."/>
            <person name="Salamov A."/>
            <person name="Lipzen A."/>
            <person name="Mereny Z."/>
            <person name="Hegedus B."/>
            <person name="Baldrian P."/>
            <person name="Stursova M."/>
            <person name="Weitz H."/>
            <person name="Taylor A."/>
            <person name="Grigoriev I.V."/>
            <person name="Nagy L.G."/>
            <person name="Martin F."/>
            <person name="Kauserud H."/>
        </authorList>
    </citation>
    <scope>NUCLEOTIDE SEQUENCE</scope>
    <source>
        <strain evidence="1">9284</strain>
    </source>
</reference>